<name>A0A086A8Q4_9FLAO</name>
<dbReference type="eggNOG" id="COG3103">
    <property type="taxonomic scope" value="Bacteria"/>
</dbReference>
<evidence type="ECO:0000313" key="2">
    <source>
        <dbReference type="EMBL" id="KFF13068.1"/>
    </source>
</evidence>
<keyword evidence="3" id="KW-1185">Reference proteome</keyword>
<organism evidence="2 3">
    <name type="scientific">Chryseobacterium soli</name>
    <dbReference type="NCBI Taxonomy" id="445961"/>
    <lineage>
        <taxon>Bacteria</taxon>
        <taxon>Pseudomonadati</taxon>
        <taxon>Bacteroidota</taxon>
        <taxon>Flavobacteriia</taxon>
        <taxon>Flavobacteriales</taxon>
        <taxon>Weeksellaceae</taxon>
        <taxon>Chryseobacterium group</taxon>
        <taxon>Chryseobacterium</taxon>
    </lineage>
</organism>
<sequence>MISCQKETYKIEAPYNIVDEGDGKKFNFDNLSTDIKTFGTTSLKNFNYKFPDYNLFTKKIQEVFEININDYNNTIIALRISDFPEIVLKQNKYILIQDSDSENKYSINSEVLYHFNKYIFYDDPTSLNILKLKDPYLLKDLVTYYGYNTDKNLMSFVFKDFDFENNVSFHELLFGRKNQNKQYVLRKSIVNDIEQIIYGGKTKDILSETKEGKGYDSISNILETMSSHPNEYNNYLENIAFLCEKALNVGYLGDVQSFLHKNKKILESFKKNNYFGNERLKIFSENLNVIDKTEEKVSNFYINDPDGYTNLRKDRSTSSEILQQVKTGEQIEVLNDKGDWFLIKTKEGKEGYIHKSRIESK</sequence>
<gene>
    <name evidence="2" type="ORF">IW15_09895</name>
</gene>
<dbReference type="PROSITE" id="PS51781">
    <property type="entry name" value="SH3B"/>
    <property type="match status" value="1"/>
</dbReference>
<dbReference type="Pfam" id="PF08239">
    <property type="entry name" value="SH3_3"/>
    <property type="match status" value="1"/>
</dbReference>
<dbReference type="Gene3D" id="2.30.30.40">
    <property type="entry name" value="SH3 Domains"/>
    <property type="match status" value="1"/>
</dbReference>
<proteinExistence type="predicted"/>
<dbReference type="STRING" id="445961.IW15_09895"/>
<evidence type="ECO:0000259" key="1">
    <source>
        <dbReference type="PROSITE" id="PS51781"/>
    </source>
</evidence>
<dbReference type="SMART" id="SM00287">
    <property type="entry name" value="SH3b"/>
    <property type="match status" value="1"/>
</dbReference>
<evidence type="ECO:0000313" key="3">
    <source>
        <dbReference type="Proteomes" id="UP000028705"/>
    </source>
</evidence>
<accession>A0A086A8Q4</accession>
<dbReference type="InterPro" id="IPR003646">
    <property type="entry name" value="SH3-like_bac-type"/>
</dbReference>
<dbReference type="AlphaFoldDB" id="A0A086A8Q4"/>
<dbReference type="Proteomes" id="UP000028705">
    <property type="component" value="Unassembled WGS sequence"/>
</dbReference>
<comment type="caution">
    <text evidence="2">The sequence shown here is derived from an EMBL/GenBank/DDBJ whole genome shotgun (WGS) entry which is preliminary data.</text>
</comment>
<reference evidence="2 3" key="1">
    <citation type="submission" date="2014-07" db="EMBL/GenBank/DDBJ databases">
        <title>Genome of Chryseobacterium soli DSM 19298.</title>
        <authorList>
            <person name="Stropko S.J."/>
            <person name="Pipes S.E."/>
            <person name="Newman J."/>
        </authorList>
    </citation>
    <scope>NUCLEOTIDE SEQUENCE [LARGE SCALE GENOMIC DNA]</scope>
    <source>
        <strain evidence="2 3">DSM 19298</strain>
    </source>
</reference>
<protein>
    <recommendedName>
        <fullName evidence="1">SH3b domain-containing protein</fullName>
    </recommendedName>
</protein>
<feature type="domain" description="SH3b" evidence="1">
    <location>
        <begin position="295"/>
        <end position="361"/>
    </location>
</feature>
<dbReference type="EMBL" id="JPRH01000003">
    <property type="protein sequence ID" value="KFF13068.1"/>
    <property type="molecule type" value="Genomic_DNA"/>
</dbReference>